<dbReference type="AlphaFoldDB" id="A0A1G7KW28"/>
<dbReference type="Pfam" id="PF24332">
    <property type="entry name" value="DUF7500"/>
    <property type="match status" value="1"/>
</dbReference>
<evidence type="ECO:0000313" key="2">
    <source>
        <dbReference type="EMBL" id="SDF41296.1"/>
    </source>
</evidence>
<feature type="region of interest" description="Disordered" evidence="1">
    <location>
        <begin position="1"/>
        <end position="100"/>
    </location>
</feature>
<sequence>MPPGRDEEPTGGDPEEGPVLSPEELDIAEDERVKELDDGRYVVSSGDPIADTGSEPAGQIDGETASDRPVPPEPDTDPEPAGAPSAPTPPEPESEPDAEPELTARTVHEWLTDDMGAANSRYGFDITAAFDGEVSQQRMVSNDVVTIFESLVMWYAQQIDRNTPVEEVLGILLMEANVPVRYPPDAIVRTLESTDLSPEDSIADLLEEIREDEGLQL</sequence>
<dbReference type="OrthoDB" id="177137at2157"/>
<evidence type="ECO:0000256" key="1">
    <source>
        <dbReference type="SAM" id="MobiDB-lite"/>
    </source>
</evidence>
<dbReference type="EMBL" id="FNBK01000006">
    <property type="protein sequence ID" value="SDF41296.1"/>
    <property type="molecule type" value="Genomic_DNA"/>
</dbReference>
<dbReference type="RefSeq" id="WP_092690907.1">
    <property type="nucleotide sequence ID" value="NZ_FNBK01000006.1"/>
</dbReference>
<dbReference type="STRING" id="660518.SAMN05216218_10651"/>
<reference evidence="3" key="1">
    <citation type="submission" date="2016-10" db="EMBL/GenBank/DDBJ databases">
        <authorList>
            <person name="Varghese N."/>
            <person name="Submissions S."/>
        </authorList>
    </citation>
    <scope>NUCLEOTIDE SEQUENCE [LARGE SCALE GENOMIC DNA]</scope>
    <source>
        <strain evidence="3">IBRC-M 10760</strain>
    </source>
</reference>
<name>A0A1G7KW28_9EURY</name>
<organism evidence="2 3">
    <name type="scientific">Halorientalis regularis</name>
    <dbReference type="NCBI Taxonomy" id="660518"/>
    <lineage>
        <taxon>Archaea</taxon>
        <taxon>Methanobacteriati</taxon>
        <taxon>Methanobacteriota</taxon>
        <taxon>Stenosarchaea group</taxon>
        <taxon>Halobacteria</taxon>
        <taxon>Halobacteriales</taxon>
        <taxon>Haloarculaceae</taxon>
        <taxon>Halorientalis</taxon>
    </lineage>
</organism>
<gene>
    <name evidence="2" type="ORF">SAMN05216218_10651</name>
</gene>
<accession>A0A1G7KW28</accession>
<feature type="compositionally biased region" description="Basic and acidic residues" evidence="1">
    <location>
        <begin position="30"/>
        <end position="40"/>
    </location>
</feature>
<dbReference type="InterPro" id="IPR055923">
    <property type="entry name" value="DUF7500"/>
</dbReference>
<dbReference type="Proteomes" id="UP000199076">
    <property type="component" value="Unassembled WGS sequence"/>
</dbReference>
<proteinExistence type="predicted"/>
<evidence type="ECO:0008006" key="4">
    <source>
        <dbReference type="Google" id="ProtNLM"/>
    </source>
</evidence>
<keyword evidence="3" id="KW-1185">Reference proteome</keyword>
<protein>
    <recommendedName>
        <fullName evidence="4">DIX domain-containing protein</fullName>
    </recommendedName>
</protein>
<evidence type="ECO:0000313" key="3">
    <source>
        <dbReference type="Proteomes" id="UP000199076"/>
    </source>
</evidence>